<feature type="transmembrane region" description="Helical" evidence="2">
    <location>
        <begin position="376"/>
        <end position="398"/>
    </location>
</feature>
<dbReference type="InterPro" id="IPR036259">
    <property type="entry name" value="MFS_trans_sf"/>
</dbReference>
<dbReference type="InterPro" id="IPR020846">
    <property type="entry name" value="MFS_dom"/>
</dbReference>
<feature type="transmembrane region" description="Helical" evidence="2">
    <location>
        <begin position="255"/>
        <end position="277"/>
    </location>
</feature>
<dbReference type="PROSITE" id="PS50850">
    <property type="entry name" value="MFS"/>
    <property type="match status" value="1"/>
</dbReference>
<dbReference type="OrthoDB" id="2985014at2759"/>
<protein>
    <recommendedName>
        <fullName evidence="3">Major facilitator superfamily (MFS) profile domain-containing protein</fullName>
    </recommendedName>
</protein>
<comment type="subcellular location">
    <subcellularLocation>
        <location evidence="1">Membrane</location>
        <topology evidence="1">Multi-pass membrane protein</topology>
    </subcellularLocation>
</comment>
<name>A0A8S1ESP3_9PELO</name>
<organism evidence="4 5">
    <name type="scientific">Caenorhabditis bovis</name>
    <dbReference type="NCBI Taxonomy" id="2654633"/>
    <lineage>
        <taxon>Eukaryota</taxon>
        <taxon>Metazoa</taxon>
        <taxon>Ecdysozoa</taxon>
        <taxon>Nematoda</taxon>
        <taxon>Chromadorea</taxon>
        <taxon>Rhabditida</taxon>
        <taxon>Rhabditina</taxon>
        <taxon>Rhabditomorpha</taxon>
        <taxon>Rhabditoidea</taxon>
        <taxon>Rhabditidae</taxon>
        <taxon>Peloderinae</taxon>
        <taxon>Caenorhabditis</taxon>
    </lineage>
</organism>
<gene>
    <name evidence="4" type="ORF">CBOVIS_LOCUS6643</name>
</gene>
<dbReference type="InterPro" id="IPR011701">
    <property type="entry name" value="MFS"/>
</dbReference>
<feature type="transmembrane region" description="Helical" evidence="2">
    <location>
        <begin position="410"/>
        <end position="432"/>
    </location>
</feature>
<feature type="transmembrane region" description="Helical" evidence="2">
    <location>
        <begin position="104"/>
        <end position="124"/>
    </location>
</feature>
<dbReference type="Pfam" id="PF07690">
    <property type="entry name" value="MFS_1"/>
    <property type="match status" value="1"/>
</dbReference>
<accession>A0A8S1ESP3</accession>
<keyword evidence="2" id="KW-0472">Membrane</keyword>
<dbReference type="Gene3D" id="1.20.1250.20">
    <property type="entry name" value="MFS general substrate transporter like domains"/>
    <property type="match status" value="2"/>
</dbReference>
<feature type="transmembrane region" description="Helical" evidence="2">
    <location>
        <begin position="162"/>
        <end position="182"/>
    </location>
</feature>
<evidence type="ECO:0000313" key="4">
    <source>
        <dbReference type="EMBL" id="CAB3404276.1"/>
    </source>
</evidence>
<proteinExistence type="predicted"/>
<feature type="transmembrane region" description="Helical" evidence="2">
    <location>
        <begin position="130"/>
        <end position="150"/>
    </location>
</feature>
<evidence type="ECO:0000313" key="5">
    <source>
        <dbReference type="Proteomes" id="UP000494206"/>
    </source>
</evidence>
<feature type="transmembrane region" description="Helical" evidence="2">
    <location>
        <begin position="73"/>
        <end position="92"/>
    </location>
</feature>
<dbReference type="EMBL" id="CADEPM010000004">
    <property type="protein sequence ID" value="CAB3404276.1"/>
    <property type="molecule type" value="Genomic_DNA"/>
</dbReference>
<keyword evidence="2" id="KW-1133">Transmembrane helix</keyword>
<keyword evidence="5" id="KW-1185">Reference proteome</keyword>
<keyword evidence="2" id="KW-0812">Transmembrane</keyword>
<dbReference type="SUPFAM" id="SSF103473">
    <property type="entry name" value="MFS general substrate transporter"/>
    <property type="match status" value="1"/>
</dbReference>
<evidence type="ECO:0000256" key="1">
    <source>
        <dbReference type="ARBA" id="ARBA00004141"/>
    </source>
</evidence>
<feature type="transmembrane region" description="Helical" evidence="2">
    <location>
        <begin position="326"/>
        <end position="345"/>
    </location>
</feature>
<dbReference type="GO" id="GO:0016020">
    <property type="term" value="C:membrane"/>
    <property type="evidence" value="ECO:0007669"/>
    <property type="project" value="UniProtKB-SubCell"/>
</dbReference>
<reference evidence="4 5" key="1">
    <citation type="submission" date="2020-04" db="EMBL/GenBank/DDBJ databases">
        <authorList>
            <person name="Laetsch R D."/>
            <person name="Stevens L."/>
            <person name="Kumar S."/>
            <person name="Blaxter L. M."/>
        </authorList>
    </citation>
    <scope>NUCLEOTIDE SEQUENCE [LARGE SCALE GENOMIC DNA]</scope>
</reference>
<dbReference type="PANTHER" id="PTHR45757:SF27">
    <property type="entry name" value="MAJOR FACILITATOR SUPERFAMILY (MFS) PROFILE DOMAIN-CONTAINING PROTEIN"/>
    <property type="match status" value="1"/>
</dbReference>
<feature type="transmembrane region" description="Helical" evidence="2">
    <location>
        <begin position="24"/>
        <end position="41"/>
    </location>
</feature>
<comment type="caution">
    <text evidence="4">The sequence shown here is derived from an EMBL/GenBank/DDBJ whole genome shotgun (WGS) entry which is preliminary data.</text>
</comment>
<dbReference type="GO" id="GO:0022857">
    <property type="term" value="F:transmembrane transporter activity"/>
    <property type="evidence" value="ECO:0007669"/>
    <property type="project" value="InterPro"/>
</dbReference>
<feature type="transmembrane region" description="Helical" evidence="2">
    <location>
        <begin position="297"/>
        <end position="314"/>
    </location>
</feature>
<evidence type="ECO:0000259" key="3">
    <source>
        <dbReference type="PROSITE" id="PS50850"/>
    </source>
</evidence>
<sequence>MIEDEGKIDHHVKGRVVFANKTRYVILILGLLCILITNANMNTINFTVICMQDVIEEQQEQNQTHWLENSADVSTVFASGSIGAVVGLILFVPLTTQFGIRAVLSFYGLTAAFGTLIVPFAVSIGFLPVVIARILQGFGASILFSAIGVISEGWSPISEISTYIAFLSSGFQISNIIMMPASGILCESSLGWRSIYYIFGGFGVIVFILFLYFFRDDASLHKNVSHKELRKISVGKNPTSNDKSVPYLAVCKDRVVLSIWASAIGGNMSLMCLMQYGPIYLNKVLGLDVRDTGFSNAIPYIFAAIVKFIAGPLSDHMTFIPELWRVIFFAVVSQAGMGCGFFVMAATNNRVVAQLAYTIAIVLAGINIVGRSRQHVHFVMAVISLSAWIAIFLLPVIIGFACPDHTHAQWAVFYVCLGIFVFIMNVPFPFFATLESAEYTKPGWKERKIQKIYQDQKI</sequence>
<dbReference type="PANTHER" id="PTHR45757">
    <property type="entry name" value="PROTEIN CBG23364-RELATED"/>
    <property type="match status" value="1"/>
</dbReference>
<feature type="transmembrane region" description="Helical" evidence="2">
    <location>
        <begin position="351"/>
        <end position="369"/>
    </location>
</feature>
<dbReference type="AlphaFoldDB" id="A0A8S1ESP3"/>
<feature type="domain" description="Major facilitator superfamily (MFS) profile" evidence="3">
    <location>
        <begin position="26"/>
        <end position="458"/>
    </location>
</feature>
<evidence type="ECO:0000256" key="2">
    <source>
        <dbReference type="SAM" id="Phobius"/>
    </source>
</evidence>
<dbReference type="Proteomes" id="UP000494206">
    <property type="component" value="Unassembled WGS sequence"/>
</dbReference>
<feature type="transmembrane region" description="Helical" evidence="2">
    <location>
        <begin position="194"/>
        <end position="214"/>
    </location>
</feature>